<evidence type="ECO:0000313" key="1">
    <source>
        <dbReference type="EMBL" id="GGC60273.1"/>
    </source>
</evidence>
<evidence type="ECO:0000313" key="2">
    <source>
        <dbReference type="Proteomes" id="UP000641514"/>
    </source>
</evidence>
<keyword evidence="2" id="KW-1185">Reference proteome</keyword>
<organism evidence="1 2">
    <name type="scientific">Hoyosella rhizosphaerae</name>
    <dbReference type="NCBI Taxonomy" id="1755582"/>
    <lineage>
        <taxon>Bacteria</taxon>
        <taxon>Bacillati</taxon>
        <taxon>Actinomycetota</taxon>
        <taxon>Actinomycetes</taxon>
        <taxon>Mycobacteriales</taxon>
        <taxon>Hoyosellaceae</taxon>
        <taxon>Hoyosella</taxon>
    </lineage>
</organism>
<reference evidence="1" key="2">
    <citation type="submission" date="2020-09" db="EMBL/GenBank/DDBJ databases">
        <authorList>
            <person name="Sun Q."/>
            <person name="Zhou Y."/>
        </authorList>
    </citation>
    <scope>NUCLEOTIDE SEQUENCE</scope>
    <source>
        <strain evidence="1">CGMCC 1.15478</strain>
    </source>
</reference>
<proteinExistence type="predicted"/>
<dbReference type="EMBL" id="BMJH01000001">
    <property type="protein sequence ID" value="GGC60273.1"/>
    <property type="molecule type" value="Genomic_DNA"/>
</dbReference>
<accession>A0A916XBT6</accession>
<gene>
    <name evidence="1" type="ORF">GCM10011410_10930</name>
</gene>
<dbReference type="AlphaFoldDB" id="A0A916XBT6"/>
<protein>
    <submittedName>
        <fullName evidence="1">Uncharacterized protein</fullName>
    </submittedName>
</protein>
<name>A0A916XBT6_9ACTN</name>
<comment type="caution">
    <text evidence="1">The sequence shown here is derived from an EMBL/GenBank/DDBJ whole genome shotgun (WGS) entry which is preliminary data.</text>
</comment>
<reference evidence="1" key="1">
    <citation type="journal article" date="2014" name="Int. J. Syst. Evol. Microbiol.">
        <title>Complete genome sequence of Corynebacterium casei LMG S-19264T (=DSM 44701T), isolated from a smear-ripened cheese.</title>
        <authorList>
            <consortium name="US DOE Joint Genome Institute (JGI-PGF)"/>
            <person name="Walter F."/>
            <person name="Albersmeier A."/>
            <person name="Kalinowski J."/>
            <person name="Ruckert C."/>
        </authorList>
    </citation>
    <scope>NUCLEOTIDE SEQUENCE</scope>
    <source>
        <strain evidence="1">CGMCC 1.15478</strain>
    </source>
</reference>
<sequence>MSCALPTVRAVAPTARAVTDHVDPIPLPIARAADGLFFFRAVVLGRRCAPDVDFRAGARRDCVPFRDERAVVERVDVDRVEDARVPAEELRAGLRDERDPVPLAAGCARAERV</sequence>
<dbReference type="Proteomes" id="UP000641514">
    <property type="component" value="Unassembled WGS sequence"/>
</dbReference>